<name>A0A7C8YKX3_OPUST</name>
<sequence>MNLPMGSTAICMRMADMVRGWVLNMKNVLRNMRSTQEARPRTHARKVNTGMLGSSVSGTTRATSSTGHLSVSVSSILSPPPSSYPFLAVAINSINLGDGEDCCLQYVSTAYI</sequence>
<protein>
    <submittedName>
        <fullName evidence="1">Uncharacterized protein</fullName>
    </submittedName>
</protein>
<accession>A0A7C8YKX3</accession>
<evidence type="ECO:0000313" key="1">
    <source>
        <dbReference type="EMBL" id="MBA4620430.1"/>
    </source>
</evidence>
<reference evidence="1" key="2">
    <citation type="submission" date="2020-07" db="EMBL/GenBank/DDBJ databases">
        <authorList>
            <person name="Vera ALvarez R."/>
            <person name="Arias-Moreno D.M."/>
            <person name="Jimenez-Jacinto V."/>
            <person name="Jimenez-Bremont J.F."/>
            <person name="Swaminathan K."/>
            <person name="Moose S.P."/>
            <person name="Guerrero-Gonzalez M.L."/>
            <person name="Marino-Ramirez L."/>
            <person name="Landsman D."/>
            <person name="Rodriguez-Kessler M."/>
            <person name="Delgado-Sanchez P."/>
        </authorList>
    </citation>
    <scope>NUCLEOTIDE SEQUENCE</scope>
    <source>
        <tissue evidence="1">Cladode</tissue>
    </source>
</reference>
<dbReference type="EMBL" id="GISG01030433">
    <property type="protein sequence ID" value="MBA4620430.1"/>
    <property type="molecule type" value="Transcribed_RNA"/>
</dbReference>
<reference evidence="1" key="1">
    <citation type="journal article" date="2013" name="J. Plant Res.">
        <title>Effect of fungi and light on seed germination of three Opuntia species from semiarid lands of central Mexico.</title>
        <authorList>
            <person name="Delgado-Sanchez P."/>
            <person name="Jimenez-Bremont J.F."/>
            <person name="Guerrero-Gonzalez Mde L."/>
            <person name="Flores J."/>
        </authorList>
    </citation>
    <scope>NUCLEOTIDE SEQUENCE</scope>
    <source>
        <tissue evidence="1">Cladode</tissue>
    </source>
</reference>
<organism evidence="1">
    <name type="scientific">Opuntia streptacantha</name>
    <name type="common">Prickly pear cactus</name>
    <name type="synonym">Opuntia cardona</name>
    <dbReference type="NCBI Taxonomy" id="393608"/>
    <lineage>
        <taxon>Eukaryota</taxon>
        <taxon>Viridiplantae</taxon>
        <taxon>Streptophyta</taxon>
        <taxon>Embryophyta</taxon>
        <taxon>Tracheophyta</taxon>
        <taxon>Spermatophyta</taxon>
        <taxon>Magnoliopsida</taxon>
        <taxon>eudicotyledons</taxon>
        <taxon>Gunneridae</taxon>
        <taxon>Pentapetalae</taxon>
        <taxon>Caryophyllales</taxon>
        <taxon>Cactineae</taxon>
        <taxon>Cactaceae</taxon>
        <taxon>Opuntioideae</taxon>
        <taxon>Opuntia</taxon>
    </lineage>
</organism>
<dbReference type="EMBL" id="GISG01030432">
    <property type="protein sequence ID" value="MBA4620429.1"/>
    <property type="molecule type" value="Transcribed_RNA"/>
</dbReference>
<dbReference type="AlphaFoldDB" id="A0A7C8YKX3"/>
<proteinExistence type="predicted"/>